<evidence type="ECO:0000313" key="3">
    <source>
        <dbReference type="Proteomes" id="UP001152888"/>
    </source>
</evidence>
<reference evidence="1" key="1">
    <citation type="submission" date="2022-03" db="EMBL/GenBank/DDBJ databases">
        <authorList>
            <person name="Sayadi A."/>
        </authorList>
    </citation>
    <scope>NUCLEOTIDE SEQUENCE</scope>
</reference>
<dbReference type="EMBL" id="CAKOFQ010006893">
    <property type="protein sequence ID" value="CAH1980315.1"/>
    <property type="molecule type" value="Genomic_DNA"/>
</dbReference>
<dbReference type="Proteomes" id="UP001152888">
    <property type="component" value="Unassembled WGS sequence"/>
</dbReference>
<accession>A0A9P0KRJ6</accession>
<name>A0A9P0KRJ6_ACAOB</name>
<evidence type="ECO:0000313" key="1">
    <source>
        <dbReference type="EMBL" id="CAH1980315.1"/>
    </source>
</evidence>
<evidence type="ECO:0000313" key="2">
    <source>
        <dbReference type="EMBL" id="CAH1980316.1"/>
    </source>
</evidence>
<proteinExistence type="predicted"/>
<comment type="caution">
    <text evidence="1">The sequence shown here is derived from an EMBL/GenBank/DDBJ whole genome shotgun (WGS) entry which is preliminary data.</text>
</comment>
<dbReference type="AlphaFoldDB" id="A0A9P0KRJ6"/>
<protein>
    <submittedName>
        <fullName evidence="1">Uncharacterized protein</fullName>
    </submittedName>
</protein>
<gene>
    <name evidence="1" type="ORF">ACAOBT_LOCUS13904</name>
    <name evidence="2" type="ORF">ACAOBT_LOCUS13905</name>
</gene>
<sequence length="53" mass="6341">MQSLLGQFLEDNLIEQILVIHEVYYKFLNVKRYSLGNEYQKVNESNFLQFGNL</sequence>
<organism evidence="1 3">
    <name type="scientific">Acanthoscelides obtectus</name>
    <name type="common">Bean weevil</name>
    <name type="synonym">Bruchus obtectus</name>
    <dbReference type="NCBI Taxonomy" id="200917"/>
    <lineage>
        <taxon>Eukaryota</taxon>
        <taxon>Metazoa</taxon>
        <taxon>Ecdysozoa</taxon>
        <taxon>Arthropoda</taxon>
        <taxon>Hexapoda</taxon>
        <taxon>Insecta</taxon>
        <taxon>Pterygota</taxon>
        <taxon>Neoptera</taxon>
        <taxon>Endopterygota</taxon>
        <taxon>Coleoptera</taxon>
        <taxon>Polyphaga</taxon>
        <taxon>Cucujiformia</taxon>
        <taxon>Chrysomeloidea</taxon>
        <taxon>Chrysomelidae</taxon>
        <taxon>Bruchinae</taxon>
        <taxon>Bruchini</taxon>
        <taxon>Acanthoscelides</taxon>
    </lineage>
</organism>
<dbReference type="EMBL" id="CAKOFQ010006893">
    <property type="protein sequence ID" value="CAH1980316.1"/>
    <property type="molecule type" value="Genomic_DNA"/>
</dbReference>
<keyword evidence="3" id="KW-1185">Reference proteome</keyword>